<dbReference type="PIRSF" id="PIRSF000077">
    <property type="entry name" value="Thioredoxin"/>
    <property type="match status" value="1"/>
</dbReference>
<evidence type="ECO:0000313" key="10">
    <source>
        <dbReference type="EMBL" id="QEC57890.1"/>
    </source>
</evidence>
<organism evidence="10 11">
    <name type="scientific">Flavisolibacter ginsenosidimutans</name>
    <dbReference type="NCBI Taxonomy" id="661481"/>
    <lineage>
        <taxon>Bacteria</taxon>
        <taxon>Pseudomonadati</taxon>
        <taxon>Bacteroidota</taxon>
        <taxon>Chitinophagia</taxon>
        <taxon>Chitinophagales</taxon>
        <taxon>Chitinophagaceae</taxon>
        <taxon>Flavisolibacter</taxon>
    </lineage>
</organism>
<dbReference type="Pfam" id="PF00085">
    <property type="entry name" value="Thioredoxin"/>
    <property type="match status" value="1"/>
</dbReference>
<dbReference type="GO" id="GO:0045454">
    <property type="term" value="P:cell redox homeostasis"/>
    <property type="evidence" value="ECO:0007669"/>
    <property type="project" value="TreeGrafter"/>
</dbReference>
<feature type="domain" description="Thioredoxin" evidence="9">
    <location>
        <begin position="1"/>
        <end position="98"/>
    </location>
</feature>
<feature type="active site" description="Nucleophile" evidence="7">
    <location>
        <position position="23"/>
    </location>
</feature>
<dbReference type="InterPro" id="IPR017937">
    <property type="entry name" value="Thioredoxin_CS"/>
</dbReference>
<dbReference type="SUPFAM" id="SSF52833">
    <property type="entry name" value="Thioredoxin-like"/>
    <property type="match status" value="1"/>
</dbReference>
<dbReference type="CDD" id="cd02947">
    <property type="entry name" value="TRX_family"/>
    <property type="match status" value="1"/>
</dbReference>
<dbReference type="FunFam" id="3.40.30.10:FF:000001">
    <property type="entry name" value="Thioredoxin"/>
    <property type="match status" value="1"/>
</dbReference>
<keyword evidence="5 8" id="KW-0676">Redox-active center</keyword>
<sequence length="98" mass="10802">MASFSEILNGDKPVLVDFSAEWCGPCKMMAPILKEAKTALGDKATILKVDVDKNREVAEQFRIQGVPTLILFKKGEVKWRQSGVVPANTLVQIVNQNS</sequence>
<keyword evidence="11" id="KW-1185">Reference proteome</keyword>
<evidence type="ECO:0000256" key="8">
    <source>
        <dbReference type="PIRSR" id="PIRSR000077-4"/>
    </source>
</evidence>
<protein>
    <recommendedName>
        <fullName evidence="6">Thioredoxin</fullName>
    </recommendedName>
</protein>
<dbReference type="RefSeq" id="WP_146790681.1">
    <property type="nucleotide sequence ID" value="NZ_BAABIO010000003.1"/>
</dbReference>
<evidence type="ECO:0000259" key="9">
    <source>
        <dbReference type="PROSITE" id="PS51352"/>
    </source>
</evidence>
<comment type="similarity">
    <text evidence="1">Belongs to the thioredoxin family.</text>
</comment>
<keyword evidence="2" id="KW-0813">Transport</keyword>
<evidence type="ECO:0000256" key="3">
    <source>
        <dbReference type="ARBA" id="ARBA00022982"/>
    </source>
</evidence>
<keyword evidence="4 8" id="KW-1015">Disulfide bond</keyword>
<dbReference type="Proteomes" id="UP000321204">
    <property type="component" value="Chromosome"/>
</dbReference>
<gene>
    <name evidence="10" type="primary">trxA</name>
    <name evidence="10" type="ORF">FSB75_18930</name>
</gene>
<dbReference type="InterPro" id="IPR005746">
    <property type="entry name" value="Thioredoxin"/>
</dbReference>
<feature type="site" description="Contributes to redox potential value" evidence="7">
    <location>
        <position position="24"/>
    </location>
</feature>
<dbReference type="GO" id="GO:0005829">
    <property type="term" value="C:cytosol"/>
    <property type="evidence" value="ECO:0007669"/>
    <property type="project" value="TreeGrafter"/>
</dbReference>
<keyword evidence="3" id="KW-0249">Electron transport</keyword>
<feature type="site" description="Contributes to redox potential value" evidence="7">
    <location>
        <position position="25"/>
    </location>
</feature>
<dbReference type="InterPro" id="IPR036249">
    <property type="entry name" value="Thioredoxin-like_sf"/>
</dbReference>
<accession>A0A5B8UPC3</accession>
<dbReference type="OrthoDB" id="9790390at2"/>
<dbReference type="PANTHER" id="PTHR45663:SF11">
    <property type="entry name" value="GEO12009P1"/>
    <property type="match status" value="1"/>
</dbReference>
<feature type="site" description="Deprotonates C-terminal active site Cys" evidence="7">
    <location>
        <position position="17"/>
    </location>
</feature>
<dbReference type="EMBL" id="CP042433">
    <property type="protein sequence ID" value="QEC57890.1"/>
    <property type="molecule type" value="Genomic_DNA"/>
</dbReference>
<evidence type="ECO:0000313" key="11">
    <source>
        <dbReference type="Proteomes" id="UP000321204"/>
    </source>
</evidence>
<reference evidence="10 11" key="1">
    <citation type="journal article" date="2015" name="Int. J. Syst. Evol. Microbiol.">
        <title>Flavisolibacter ginsenosidimutans sp. nov., with ginsenoside-converting activity isolated from soil used for cultivating ginseng.</title>
        <authorList>
            <person name="Zhao Y."/>
            <person name="Liu Q."/>
            <person name="Kang M.S."/>
            <person name="Jin F."/>
            <person name="Yu H."/>
            <person name="Im W.T."/>
        </authorList>
    </citation>
    <scope>NUCLEOTIDE SEQUENCE [LARGE SCALE GENOMIC DNA]</scope>
    <source>
        <strain evidence="10 11">Gsoil 636</strain>
    </source>
</reference>
<dbReference type="NCBIfam" id="TIGR01068">
    <property type="entry name" value="thioredoxin"/>
    <property type="match status" value="1"/>
</dbReference>
<feature type="active site" description="Nucleophile" evidence="7">
    <location>
        <position position="26"/>
    </location>
</feature>
<dbReference type="AlphaFoldDB" id="A0A5B8UPC3"/>
<evidence type="ECO:0000256" key="1">
    <source>
        <dbReference type="ARBA" id="ARBA00008987"/>
    </source>
</evidence>
<dbReference type="PROSITE" id="PS00194">
    <property type="entry name" value="THIOREDOXIN_1"/>
    <property type="match status" value="1"/>
</dbReference>
<dbReference type="InterPro" id="IPR013766">
    <property type="entry name" value="Thioredoxin_domain"/>
</dbReference>
<dbReference type="KEGG" id="fgg:FSB75_18930"/>
<evidence type="ECO:0000256" key="2">
    <source>
        <dbReference type="ARBA" id="ARBA00022448"/>
    </source>
</evidence>
<evidence type="ECO:0000256" key="4">
    <source>
        <dbReference type="ARBA" id="ARBA00023157"/>
    </source>
</evidence>
<proteinExistence type="inferred from homology"/>
<dbReference type="PRINTS" id="PR00421">
    <property type="entry name" value="THIOREDOXIN"/>
</dbReference>
<evidence type="ECO:0000256" key="7">
    <source>
        <dbReference type="PIRSR" id="PIRSR000077-1"/>
    </source>
</evidence>
<evidence type="ECO:0000256" key="5">
    <source>
        <dbReference type="ARBA" id="ARBA00023284"/>
    </source>
</evidence>
<name>A0A5B8UPC3_9BACT</name>
<evidence type="ECO:0000256" key="6">
    <source>
        <dbReference type="NCBIfam" id="TIGR01068"/>
    </source>
</evidence>
<dbReference type="PANTHER" id="PTHR45663">
    <property type="entry name" value="GEO12009P1"/>
    <property type="match status" value="1"/>
</dbReference>
<feature type="disulfide bond" description="Redox-active" evidence="8">
    <location>
        <begin position="23"/>
        <end position="26"/>
    </location>
</feature>
<dbReference type="GO" id="GO:0015035">
    <property type="term" value="F:protein-disulfide reductase activity"/>
    <property type="evidence" value="ECO:0007669"/>
    <property type="project" value="UniProtKB-UniRule"/>
</dbReference>
<dbReference type="Gene3D" id="3.40.30.10">
    <property type="entry name" value="Glutaredoxin"/>
    <property type="match status" value="1"/>
</dbReference>
<dbReference type="PROSITE" id="PS51352">
    <property type="entry name" value="THIOREDOXIN_2"/>
    <property type="match status" value="1"/>
</dbReference>